<name>A0AAD8KTK0_TARER</name>
<dbReference type="AlphaFoldDB" id="A0AAD8KTK0"/>
<evidence type="ECO:0000313" key="2">
    <source>
        <dbReference type="EMBL" id="KAK1426891.1"/>
    </source>
</evidence>
<feature type="transmembrane region" description="Helical" evidence="1">
    <location>
        <begin position="39"/>
        <end position="61"/>
    </location>
</feature>
<accession>A0AAD8KTK0</accession>
<evidence type="ECO:0000256" key="1">
    <source>
        <dbReference type="SAM" id="Phobius"/>
    </source>
</evidence>
<proteinExistence type="predicted"/>
<gene>
    <name evidence="2" type="ORF">QVD17_15571</name>
</gene>
<dbReference type="EMBL" id="JAUHHV010000004">
    <property type="protein sequence ID" value="KAK1426891.1"/>
    <property type="molecule type" value="Genomic_DNA"/>
</dbReference>
<reference evidence="2" key="1">
    <citation type="journal article" date="2023" name="bioRxiv">
        <title>Improved chromosome-level genome assembly for marigold (Tagetes erecta).</title>
        <authorList>
            <person name="Jiang F."/>
            <person name="Yuan L."/>
            <person name="Wang S."/>
            <person name="Wang H."/>
            <person name="Xu D."/>
            <person name="Wang A."/>
            <person name="Fan W."/>
        </authorList>
    </citation>
    <scope>NUCLEOTIDE SEQUENCE</scope>
    <source>
        <strain evidence="2">WSJ</strain>
        <tissue evidence="2">Leaf</tissue>
    </source>
</reference>
<organism evidence="2 3">
    <name type="scientific">Tagetes erecta</name>
    <name type="common">African marigold</name>
    <dbReference type="NCBI Taxonomy" id="13708"/>
    <lineage>
        <taxon>Eukaryota</taxon>
        <taxon>Viridiplantae</taxon>
        <taxon>Streptophyta</taxon>
        <taxon>Embryophyta</taxon>
        <taxon>Tracheophyta</taxon>
        <taxon>Spermatophyta</taxon>
        <taxon>Magnoliopsida</taxon>
        <taxon>eudicotyledons</taxon>
        <taxon>Gunneridae</taxon>
        <taxon>Pentapetalae</taxon>
        <taxon>asterids</taxon>
        <taxon>campanulids</taxon>
        <taxon>Asterales</taxon>
        <taxon>Asteraceae</taxon>
        <taxon>Asteroideae</taxon>
        <taxon>Heliantheae alliance</taxon>
        <taxon>Tageteae</taxon>
        <taxon>Tagetes</taxon>
    </lineage>
</organism>
<comment type="caution">
    <text evidence="2">The sequence shown here is derived from an EMBL/GenBank/DDBJ whole genome shotgun (WGS) entry which is preliminary data.</text>
</comment>
<keyword evidence="3" id="KW-1185">Reference proteome</keyword>
<feature type="transmembrane region" description="Helical" evidence="1">
    <location>
        <begin position="12"/>
        <end position="32"/>
    </location>
</feature>
<keyword evidence="1" id="KW-1133">Transmembrane helix</keyword>
<keyword evidence="1" id="KW-0812">Transmembrane</keyword>
<keyword evidence="1" id="KW-0472">Membrane</keyword>
<dbReference type="Proteomes" id="UP001229421">
    <property type="component" value="Unassembled WGS sequence"/>
</dbReference>
<evidence type="ECO:0000313" key="3">
    <source>
        <dbReference type="Proteomes" id="UP001229421"/>
    </source>
</evidence>
<sequence length="72" mass="8453">MECTEPIHCVLNLNAACFDSFIFACLIFYGFAKYNRPKLWRVGSNLVYILYIEIMCCYWAVTSQTEQFRHVG</sequence>
<protein>
    <submittedName>
        <fullName evidence="2">Uncharacterized protein</fullName>
    </submittedName>
</protein>